<organism evidence="2 3">
    <name type="scientific">Streptomyces nigra</name>
    <dbReference type="NCBI Taxonomy" id="1827580"/>
    <lineage>
        <taxon>Bacteria</taxon>
        <taxon>Bacillati</taxon>
        <taxon>Actinomycetota</taxon>
        <taxon>Actinomycetes</taxon>
        <taxon>Kitasatosporales</taxon>
        <taxon>Streptomycetaceae</taxon>
        <taxon>Streptomyces</taxon>
    </lineage>
</organism>
<evidence type="ECO:0000256" key="1">
    <source>
        <dbReference type="SAM" id="Phobius"/>
    </source>
</evidence>
<reference evidence="2 3" key="1">
    <citation type="submission" date="2022-10" db="EMBL/GenBank/DDBJ databases">
        <title>The complete genomes of actinobacterial strains from the NBC collection.</title>
        <authorList>
            <person name="Joergensen T.S."/>
            <person name="Alvarez Arevalo M."/>
            <person name="Sterndorff E.B."/>
            <person name="Faurdal D."/>
            <person name="Vuksanovic O."/>
            <person name="Mourched A.-S."/>
            <person name="Charusanti P."/>
            <person name="Shaw S."/>
            <person name="Blin K."/>
            <person name="Weber T."/>
        </authorList>
    </citation>
    <scope>NUCLEOTIDE SEQUENCE [LARGE SCALE GENOMIC DNA]</scope>
    <source>
        <strain evidence="2 3">NBC_00206</strain>
    </source>
</reference>
<keyword evidence="1" id="KW-1133">Transmembrane helix</keyword>
<name>A0ABZ1IR19_9ACTN</name>
<dbReference type="Proteomes" id="UP001622690">
    <property type="component" value="Chromosome"/>
</dbReference>
<evidence type="ECO:0008006" key="4">
    <source>
        <dbReference type="Google" id="ProtNLM"/>
    </source>
</evidence>
<dbReference type="RefSeq" id="WP_406257167.1">
    <property type="nucleotide sequence ID" value="NZ_CP108125.1"/>
</dbReference>
<keyword evidence="1" id="KW-0812">Transmembrane</keyword>
<accession>A0ABZ1IR19</accession>
<evidence type="ECO:0000313" key="3">
    <source>
        <dbReference type="Proteomes" id="UP001622690"/>
    </source>
</evidence>
<gene>
    <name evidence="2" type="ORF">OHU27_08015</name>
</gene>
<dbReference type="EMBL" id="CP108125">
    <property type="protein sequence ID" value="WTO82368.1"/>
    <property type="molecule type" value="Genomic_DNA"/>
</dbReference>
<keyword evidence="3" id="KW-1185">Reference proteome</keyword>
<proteinExistence type="predicted"/>
<keyword evidence="1" id="KW-0472">Membrane</keyword>
<protein>
    <recommendedName>
        <fullName evidence="4">DUF4145 domain-containing protein</fullName>
    </recommendedName>
</protein>
<sequence length="249" mass="27266">MAEGTGDPHGYELTSGAQASLEEVAKEYRFEVLVKARLIADGRNSDTVTERDVALAALDLSSESDAAYIKIPRKWAFRAILAVLSAAAAALVSYFAVSGSADLASVAGGVVALAASLVTLLSYRESSRPAASEILPSPSRETSEESRKWELLQAWLNIERQIRNDIGSREVGRSSETRPVSVLIDEYVSLLELDPRFRESLQSLLSARNRIAHGMPVDLSKESYNSLISQAEELLREIDRKRRESGIEN</sequence>
<feature type="transmembrane region" description="Helical" evidence="1">
    <location>
        <begin position="75"/>
        <end position="97"/>
    </location>
</feature>
<evidence type="ECO:0000313" key="2">
    <source>
        <dbReference type="EMBL" id="WTO82368.1"/>
    </source>
</evidence>
<feature type="transmembrane region" description="Helical" evidence="1">
    <location>
        <begin position="103"/>
        <end position="123"/>
    </location>
</feature>